<evidence type="ECO:0000313" key="2">
    <source>
        <dbReference type="Proteomes" id="UP000239089"/>
    </source>
</evidence>
<dbReference type="AlphaFoldDB" id="A0A2S6N4C6"/>
<evidence type="ECO:0008006" key="3">
    <source>
        <dbReference type="Google" id="ProtNLM"/>
    </source>
</evidence>
<dbReference type="OrthoDB" id="9982954at2"/>
<sequence>MTGNIDSVAKEIAADFAVLQRDIAHLTESLRKFLDHRAQTAGAQVSDAAEGVKEKIAEAAGDARKGAESAGEEIAASIGRNPLTAILIALGLGLFVGLISRSRG</sequence>
<protein>
    <recommendedName>
        <fullName evidence="3">DUF883 domain-containing protein</fullName>
    </recommendedName>
</protein>
<organism evidence="1 2">
    <name type="scientific">Rhodoblastus sphagnicola</name>
    <dbReference type="NCBI Taxonomy" id="333368"/>
    <lineage>
        <taxon>Bacteria</taxon>
        <taxon>Pseudomonadati</taxon>
        <taxon>Pseudomonadota</taxon>
        <taxon>Alphaproteobacteria</taxon>
        <taxon>Hyphomicrobiales</taxon>
        <taxon>Rhodoblastaceae</taxon>
        <taxon>Rhodoblastus</taxon>
    </lineage>
</organism>
<name>A0A2S6N4C6_9HYPH</name>
<keyword evidence="2" id="KW-1185">Reference proteome</keyword>
<dbReference type="EMBL" id="NHSJ01000092">
    <property type="protein sequence ID" value="PPQ29466.1"/>
    <property type="molecule type" value="Genomic_DNA"/>
</dbReference>
<dbReference type="Proteomes" id="UP000239089">
    <property type="component" value="Unassembled WGS sequence"/>
</dbReference>
<comment type="caution">
    <text evidence="1">The sequence shown here is derived from an EMBL/GenBank/DDBJ whole genome shotgun (WGS) entry which is preliminary data.</text>
</comment>
<accession>A0A2S6N4C6</accession>
<reference evidence="1 2" key="1">
    <citation type="journal article" date="2018" name="Arch. Microbiol.">
        <title>New insights into the metabolic potential of the phototrophic purple bacterium Rhodopila globiformis DSM 161(T) from its draft genome sequence and evidence for a vanadium-dependent nitrogenase.</title>
        <authorList>
            <person name="Imhoff J.F."/>
            <person name="Rahn T."/>
            <person name="Kunzel S."/>
            <person name="Neulinger S.C."/>
        </authorList>
    </citation>
    <scope>NUCLEOTIDE SEQUENCE [LARGE SCALE GENOMIC DNA]</scope>
    <source>
        <strain evidence="1 2">DSM 16996</strain>
    </source>
</reference>
<dbReference type="SUPFAM" id="SSF58113">
    <property type="entry name" value="Apolipoprotein A-I"/>
    <property type="match status" value="1"/>
</dbReference>
<dbReference type="Gene3D" id="1.20.120.20">
    <property type="entry name" value="Apolipoprotein"/>
    <property type="match status" value="1"/>
</dbReference>
<dbReference type="RefSeq" id="WP_104508723.1">
    <property type="nucleotide sequence ID" value="NZ_JACIGC010000025.1"/>
</dbReference>
<gene>
    <name evidence="1" type="ORF">CCR94_15280</name>
</gene>
<evidence type="ECO:0000313" key="1">
    <source>
        <dbReference type="EMBL" id="PPQ29466.1"/>
    </source>
</evidence>
<proteinExistence type="predicted"/>